<dbReference type="EMBL" id="JALJOQ010000063">
    <property type="protein sequence ID" value="KAK9803062.1"/>
    <property type="molecule type" value="Genomic_DNA"/>
</dbReference>
<evidence type="ECO:0000256" key="1">
    <source>
        <dbReference type="SAM" id="MobiDB-lite"/>
    </source>
</evidence>
<evidence type="ECO:0000313" key="2">
    <source>
        <dbReference type="EMBL" id="KAK9803062.1"/>
    </source>
</evidence>
<dbReference type="AlphaFoldDB" id="A0AAW1P257"/>
<name>A0AAW1P257_9CHLO</name>
<keyword evidence="3" id="KW-1185">Reference proteome</keyword>
<proteinExistence type="predicted"/>
<reference evidence="2 3" key="1">
    <citation type="journal article" date="2024" name="Nat. Commun.">
        <title>Phylogenomics reveals the evolutionary origins of lichenization in chlorophyte algae.</title>
        <authorList>
            <person name="Puginier C."/>
            <person name="Libourel C."/>
            <person name="Otte J."/>
            <person name="Skaloud P."/>
            <person name="Haon M."/>
            <person name="Grisel S."/>
            <person name="Petersen M."/>
            <person name="Berrin J.G."/>
            <person name="Delaux P.M."/>
            <person name="Dal Grande F."/>
            <person name="Keller J."/>
        </authorList>
    </citation>
    <scope>NUCLEOTIDE SEQUENCE [LARGE SCALE GENOMIC DNA]</scope>
    <source>
        <strain evidence="2 3">SAG 2036</strain>
    </source>
</reference>
<organism evidence="2 3">
    <name type="scientific">Symbiochloris irregularis</name>
    <dbReference type="NCBI Taxonomy" id="706552"/>
    <lineage>
        <taxon>Eukaryota</taxon>
        <taxon>Viridiplantae</taxon>
        <taxon>Chlorophyta</taxon>
        <taxon>core chlorophytes</taxon>
        <taxon>Trebouxiophyceae</taxon>
        <taxon>Trebouxiales</taxon>
        <taxon>Trebouxiaceae</taxon>
        <taxon>Symbiochloris</taxon>
    </lineage>
</organism>
<dbReference type="Proteomes" id="UP001465755">
    <property type="component" value="Unassembled WGS sequence"/>
</dbReference>
<feature type="compositionally biased region" description="Acidic residues" evidence="1">
    <location>
        <begin position="92"/>
        <end position="110"/>
    </location>
</feature>
<evidence type="ECO:0000313" key="3">
    <source>
        <dbReference type="Proteomes" id="UP001465755"/>
    </source>
</evidence>
<feature type="region of interest" description="Disordered" evidence="1">
    <location>
        <begin position="90"/>
        <end position="110"/>
    </location>
</feature>
<accession>A0AAW1P257</accession>
<gene>
    <name evidence="2" type="ORF">WJX73_005209</name>
</gene>
<comment type="caution">
    <text evidence="2">The sequence shown here is derived from an EMBL/GenBank/DDBJ whole genome shotgun (WGS) entry which is preliminary data.</text>
</comment>
<protein>
    <submittedName>
        <fullName evidence="2">Uncharacterized protein</fullName>
    </submittedName>
</protein>
<sequence length="110" mass="12719">MSSLRLLDTRESGRAIGDDAWETLKNIRITILSGYDPPCTTSYNWREFFVFYNTSVTGNTPEQDAADEERLQMFNSFWYTHIKGDRARLYDSDLDEEEGNATDEEASDDE</sequence>